<protein>
    <submittedName>
        <fullName evidence="4">Activating signal cointegrator 1 complex subunit</fullName>
    </submittedName>
</protein>
<dbReference type="Proteomes" id="UP001140217">
    <property type="component" value="Unassembled WGS sequence"/>
</dbReference>
<dbReference type="PANTHER" id="PTHR13360">
    <property type="entry name" value="ACTIVATING SIGNAL COINTEGRATOR 1 COMPLEX SUBUNIT 1"/>
    <property type="match status" value="1"/>
</dbReference>
<dbReference type="GO" id="GO:0003723">
    <property type="term" value="F:RNA binding"/>
    <property type="evidence" value="ECO:0007669"/>
    <property type="project" value="UniProtKB-UniRule"/>
</dbReference>
<dbReference type="InterPro" id="IPR009210">
    <property type="entry name" value="ASCC1"/>
</dbReference>
<dbReference type="InterPro" id="IPR009097">
    <property type="entry name" value="Cyclic_Pdiesterase"/>
</dbReference>
<dbReference type="InterPro" id="IPR004088">
    <property type="entry name" value="KH_dom_type_1"/>
</dbReference>
<gene>
    <name evidence="4" type="primary">ASCC1</name>
    <name evidence="4" type="ORF">H4R18_005896</name>
</gene>
<dbReference type="InterPro" id="IPR019510">
    <property type="entry name" value="AKAP7-like_phosphoesterase"/>
</dbReference>
<dbReference type="GO" id="GO:0005634">
    <property type="term" value="C:nucleus"/>
    <property type="evidence" value="ECO:0007669"/>
    <property type="project" value="TreeGrafter"/>
</dbReference>
<name>A0A9W8H510_9FUNG</name>
<dbReference type="PANTHER" id="PTHR13360:SF1">
    <property type="entry name" value="ACTIVATING SIGNAL COINTEGRATOR 1 COMPLEX SUBUNIT 1"/>
    <property type="match status" value="1"/>
</dbReference>
<dbReference type="EMBL" id="JANBUL010000405">
    <property type="protein sequence ID" value="KAJ2776041.1"/>
    <property type="molecule type" value="Genomic_DNA"/>
</dbReference>
<evidence type="ECO:0000259" key="3">
    <source>
        <dbReference type="SMART" id="SM00322"/>
    </source>
</evidence>
<dbReference type="InterPro" id="IPR036612">
    <property type="entry name" value="KH_dom_type_1_sf"/>
</dbReference>
<keyword evidence="1" id="KW-0694">RNA-binding</keyword>
<sequence>MSGFSIVEVGSRRYRVRAGLGGRPGGAGGGFGDSQGVAARAGGSERESIAVPRQLHRLLIGRHGATIERLREQSRAKITVPGERSRSDRVEIEGLAEERARARELIAQVVEAGMASVPYTHFLSLPVADADVQRRVGEFQRDAGSGHLRGAGRAGFVQPGSLHITVGMLRLLTPADVARAVALLKSLGDEVRQALEGRPLVVAVGRLAAMEPDPARARVIYACAEDFEDRDRGRLERVCRLVRGRFDSEGFIDEKRELKIHITIVRAAGGAKEPGAKDADAKEPGAKDAAGARGGSTVDARPLLKEFAALSFGVCRLGQIQIARRFARTETGAYESDGAIALP</sequence>
<dbReference type="Gene3D" id="3.30.1370.10">
    <property type="entry name" value="K Homology domain, type 1"/>
    <property type="match status" value="1"/>
</dbReference>
<evidence type="ECO:0000313" key="5">
    <source>
        <dbReference type="Proteomes" id="UP001140217"/>
    </source>
</evidence>
<dbReference type="SUPFAM" id="SSF55144">
    <property type="entry name" value="LigT-like"/>
    <property type="match status" value="1"/>
</dbReference>
<dbReference type="Pfam" id="PF10469">
    <property type="entry name" value="AKAP7_NLS"/>
    <property type="match status" value="1"/>
</dbReference>
<dbReference type="GO" id="GO:0006355">
    <property type="term" value="P:regulation of DNA-templated transcription"/>
    <property type="evidence" value="ECO:0007669"/>
    <property type="project" value="TreeGrafter"/>
</dbReference>
<reference evidence="4" key="1">
    <citation type="submission" date="2022-07" db="EMBL/GenBank/DDBJ databases">
        <title>Phylogenomic reconstructions and comparative analyses of Kickxellomycotina fungi.</title>
        <authorList>
            <person name="Reynolds N.K."/>
            <person name="Stajich J.E."/>
            <person name="Barry K."/>
            <person name="Grigoriev I.V."/>
            <person name="Crous P."/>
            <person name="Smith M.E."/>
        </authorList>
    </citation>
    <scope>NUCLEOTIDE SEQUENCE</scope>
    <source>
        <strain evidence="4">NBRC 105414</strain>
    </source>
</reference>
<dbReference type="OrthoDB" id="277832at2759"/>
<feature type="compositionally biased region" description="Basic and acidic residues" evidence="2">
    <location>
        <begin position="274"/>
        <end position="286"/>
    </location>
</feature>
<comment type="caution">
    <text evidence="4">The sequence shown here is derived from an EMBL/GenBank/DDBJ whole genome shotgun (WGS) entry which is preliminary data.</text>
</comment>
<evidence type="ECO:0000313" key="4">
    <source>
        <dbReference type="EMBL" id="KAJ2776041.1"/>
    </source>
</evidence>
<keyword evidence="5" id="KW-1185">Reference proteome</keyword>
<dbReference type="Gene3D" id="3.90.1140.10">
    <property type="entry name" value="Cyclic phosphodiesterase"/>
    <property type="match status" value="1"/>
</dbReference>
<dbReference type="Pfam" id="PF00013">
    <property type="entry name" value="KH_1"/>
    <property type="match status" value="1"/>
</dbReference>
<proteinExistence type="predicted"/>
<dbReference type="CDD" id="cd02394">
    <property type="entry name" value="KH-I_Vigilin_rpt6"/>
    <property type="match status" value="1"/>
</dbReference>
<dbReference type="AlphaFoldDB" id="A0A9W8H510"/>
<organism evidence="4 5">
    <name type="scientific">Coemansia javaensis</name>
    <dbReference type="NCBI Taxonomy" id="2761396"/>
    <lineage>
        <taxon>Eukaryota</taxon>
        <taxon>Fungi</taxon>
        <taxon>Fungi incertae sedis</taxon>
        <taxon>Zoopagomycota</taxon>
        <taxon>Kickxellomycotina</taxon>
        <taxon>Kickxellomycetes</taxon>
        <taxon>Kickxellales</taxon>
        <taxon>Kickxellaceae</taxon>
        <taxon>Coemansia</taxon>
    </lineage>
</organism>
<feature type="domain" description="K Homology" evidence="3">
    <location>
        <begin position="43"/>
        <end position="111"/>
    </location>
</feature>
<dbReference type="SUPFAM" id="SSF54791">
    <property type="entry name" value="Eukaryotic type KH-domain (KH-domain type I)"/>
    <property type="match status" value="1"/>
</dbReference>
<dbReference type="GO" id="GO:0006307">
    <property type="term" value="P:DNA alkylation repair"/>
    <property type="evidence" value="ECO:0007669"/>
    <property type="project" value="InterPro"/>
</dbReference>
<evidence type="ECO:0000256" key="2">
    <source>
        <dbReference type="SAM" id="MobiDB-lite"/>
    </source>
</evidence>
<evidence type="ECO:0000256" key="1">
    <source>
        <dbReference type="PROSITE-ProRule" id="PRU00117"/>
    </source>
</evidence>
<dbReference type="PROSITE" id="PS50084">
    <property type="entry name" value="KH_TYPE_1"/>
    <property type="match status" value="1"/>
</dbReference>
<accession>A0A9W8H510</accession>
<dbReference type="InterPro" id="IPR004087">
    <property type="entry name" value="KH_dom"/>
</dbReference>
<feature type="region of interest" description="Disordered" evidence="2">
    <location>
        <begin position="272"/>
        <end position="296"/>
    </location>
</feature>
<dbReference type="SMART" id="SM00322">
    <property type="entry name" value="KH"/>
    <property type="match status" value="1"/>
</dbReference>